<dbReference type="CDD" id="cd04301">
    <property type="entry name" value="NAT_SF"/>
    <property type="match status" value="1"/>
</dbReference>
<dbReference type="Proteomes" id="UP000195011">
    <property type="component" value="Unassembled WGS sequence"/>
</dbReference>
<keyword evidence="2" id="KW-0012">Acyltransferase</keyword>
<evidence type="ECO:0000256" key="1">
    <source>
        <dbReference type="ARBA" id="ARBA00022679"/>
    </source>
</evidence>
<name>A0A251YI10_9MICO</name>
<evidence type="ECO:0000256" key="3">
    <source>
        <dbReference type="SAM" id="MobiDB-lite"/>
    </source>
</evidence>
<dbReference type="RefSeq" id="WP_086517334.1">
    <property type="nucleotide sequence ID" value="NZ_MDJY01000036.1"/>
</dbReference>
<feature type="region of interest" description="Disordered" evidence="3">
    <location>
        <begin position="1"/>
        <end position="21"/>
    </location>
</feature>
<dbReference type="AlphaFoldDB" id="A0A251YI10"/>
<dbReference type="Gene3D" id="3.40.630.30">
    <property type="match status" value="1"/>
</dbReference>
<reference evidence="5 6" key="1">
    <citation type="submission" date="2016-08" db="EMBL/GenBank/DDBJ databases">
        <title>Genome sequence of Clavibacter michiganensis spp strain CFBP8017.</title>
        <authorList>
            <person name="Thapa S.P."/>
            <person name="Coaker G."/>
            <person name="Jacques M.-A."/>
        </authorList>
    </citation>
    <scope>NUCLEOTIDE SEQUENCE [LARGE SCALE GENOMIC DNA]</scope>
    <source>
        <strain evidence="5">CFBP8017</strain>
    </source>
</reference>
<dbReference type="Pfam" id="PF00583">
    <property type="entry name" value="Acetyltransf_1"/>
    <property type="match status" value="1"/>
</dbReference>
<keyword evidence="1 5" id="KW-0808">Transferase</keyword>
<feature type="domain" description="N-acetyltransferase" evidence="4">
    <location>
        <begin position="22"/>
        <end position="188"/>
    </location>
</feature>
<dbReference type="SUPFAM" id="SSF55729">
    <property type="entry name" value="Acyl-CoA N-acyltransferases (Nat)"/>
    <property type="match status" value="1"/>
</dbReference>
<dbReference type="InterPro" id="IPR050832">
    <property type="entry name" value="Bact_Acetyltransf"/>
</dbReference>
<evidence type="ECO:0000313" key="6">
    <source>
        <dbReference type="Proteomes" id="UP000195011"/>
    </source>
</evidence>
<evidence type="ECO:0000259" key="4">
    <source>
        <dbReference type="PROSITE" id="PS51186"/>
    </source>
</evidence>
<protein>
    <submittedName>
        <fullName evidence="5">Acetyltransferase (GNAT) family protein</fullName>
    </submittedName>
</protein>
<accession>A0A251YI10</accession>
<comment type="caution">
    <text evidence="5">The sequence shown here is derived from an EMBL/GenBank/DDBJ whole genome shotgun (WGS) entry which is preliminary data.</text>
</comment>
<proteinExistence type="predicted"/>
<gene>
    <name evidence="5" type="ORF">BFL36_07475</name>
</gene>
<dbReference type="InterPro" id="IPR016181">
    <property type="entry name" value="Acyl_CoA_acyltransferase"/>
</dbReference>
<dbReference type="PROSITE" id="PS51186">
    <property type="entry name" value="GNAT"/>
    <property type="match status" value="1"/>
</dbReference>
<organism evidence="5 6">
    <name type="scientific">Clavibacter michiganensis</name>
    <dbReference type="NCBI Taxonomy" id="28447"/>
    <lineage>
        <taxon>Bacteria</taxon>
        <taxon>Bacillati</taxon>
        <taxon>Actinomycetota</taxon>
        <taxon>Actinomycetes</taxon>
        <taxon>Micrococcales</taxon>
        <taxon>Microbacteriaceae</taxon>
        <taxon>Clavibacter</taxon>
    </lineage>
</organism>
<dbReference type="GO" id="GO:0016747">
    <property type="term" value="F:acyltransferase activity, transferring groups other than amino-acyl groups"/>
    <property type="evidence" value="ECO:0007669"/>
    <property type="project" value="InterPro"/>
</dbReference>
<dbReference type="EMBL" id="MDJY01000036">
    <property type="protein sequence ID" value="OUE23881.1"/>
    <property type="molecule type" value="Genomic_DNA"/>
</dbReference>
<evidence type="ECO:0000313" key="5">
    <source>
        <dbReference type="EMBL" id="OUE23881.1"/>
    </source>
</evidence>
<evidence type="ECO:0000256" key="2">
    <source>
        <dbReference type="ARBA" id="ARBA00023315"/>
    </source>
</evidence>
<sequence>MTMPDVQDDPSTTAPTADGAPLEIGFAQASDAEELAALVVAAYGSPTPAKQTTRDADLAHGDRTSADEIRASMADGMTFLVARDGDRIIACSGHRLLDADTALMEMMAVAPDARLTGVAKLLGRRTLVHLATVRGCTQVEIHVFSEHAGMIERYEREGFVATGETRPVPAELSKVAGLHFVVLRLDLARALQGR</sequence>
<dbReference type="InterPro" id="IPR000182">
    <property type="entry name" value="GNAT_dom"/>
</dbReference>
<dbReference type="PANTHER" id="PTHR43877">
    <property type="entry name" value="AMINOALKYLPHOSPHONATE N-ACETYLTRANSFERASE-RELATED-RELATED"/>
    <property type="match status" value="1"/>
</dbReference>